<accession>A0ABW1VJ53</accession>
<name>A0ABW1VJ53_9MICO</name>
<dbReference type="Pfam" id="PF13230">
    <property type="entry name" value="GATase_4"/>
    <property type="match status" value="1"/>
</dbReference>
<dbReference type="EMBL" id="JBHSTP010000003">
    <property type="protein sequence ID" value="MFC6356843.1"/>
    <property type="molecule type" value="Genomic_DNA"/>
</dbReference>
<organism evidence="3 4">
    <name type="scientific">Luethyella okanaganae</name>
    <dbReference type="NCBI Taxonomy" id="69372"/>
    <lineage>
        <taxon>Bacteria</taxon>
        <taxon>Bacillati</taxon>
        <taxon>Actinomycetota</taxon>
        <taxon>Actinomycetes</taxon>
        <taxon>Micrococcales</taxon>
        <taxon>Microbacteriaceae</taxon>
        <taxon>Luethyella</taxon>
    </lineage>
</organism>
<dbReference type="PANTHER" id="PTHR42824:SF1">
    <property type="entry name" value="GLUTAMINE AMIDOTRANSFERASE YAFJ-RELATED"/>
    <property type="match status" value="1"/>
</dbReference>
<feature type="domain" description="Glutamine amidotransferase type-2" evidence="2">
    <location>
        <begin position="2"/>
        <end position="265"/>
    </location>
</feature>
<dbReference type="PANTHER" id="PTHR42824">
    <property type="entry name" value="GLUTAMINE AMIDOTRANSFERASE"/>
    <property type="match status" value="1"/>
</dbReference>
<dbReference type="CDD" id="cd01908">
    <property type="entry name" value="YafJ"/>
    <property type="match status" value="1"/>
</dbReference>
<dbReference type="InterPro" id="IPR029055">
    <property type="entry name" value="Ntn_hydrolases_N"/>
</dbReference>
<evidence type="ECO:0000313" key="4">
    <source>
        <dbReference type="Proteomes" id="UP001596306"/>
    </source>
</evidence>
<dbReference type="Gene3D" id="3.60.20.10">
    <property type="entry name" value="Glutamine Phosphoribosylpyrophosphate, subunit 1, domain 1"/>
    <property type="match status" value="1"/>
</dbReference>
<dbReference type="Proteomes" id="UP001596306">
    <property type="component" value="Unassembled WGS sequence"/>
</dbReference>
<sequence>MCRLLAIVSPHETTVAAELGSDRLNVFASLSRVHQDGWGWVHLTAPGETPLLHTSVRAASEDPDFRAALSTDIARAAIVHLRWATSGLAVEARNTHPFLADGVAFAHNGSLKPIDELRRLVDEESRSGLNGTTDSEMYFAIIRQHLRDGGDLPAAVLAAVRELRPRFPVSSLNAMLLDATRLVVVHASARSLLPPEDIDEIRRSDLPDEHLEDYFALRWTRRADGTLLIGSTGVGESDWLPMPSESVATIELGDGSVSVTAIVQD</sequence>
<reference evidence="4" key="1">
    <citation type="journal article" date="2019" name="Int. J. Syst. Evol. Microbiol.">
        <title>The Global Catalogue of Microorganisms (GCM) 10K type strain sequencing project: providing services to taxonomists for standard genome sequencing and annotation.</title>
        <authorList>
            <consortium name="The Broad Institute Genomics Platform"/>
            <consortium name="The Broad Institute Genome Sequencing Center for Infectious Disease"/>
            <person name="Wu L."/>
            <person name="Ma J."/>
        </authorList>
    </citation>
    <scope>NUCLEOTIDE SEQUENCE [LARGE SCALE GENOMIC DNA]</scope>
    <source>
        <strain evidence="4">CCUG 43304</strain>
    </source>
</reference>
<evidence type="ECO:0000259" key="2">
    <source>
        <dbReference type="PROSITE" id="PS51278"/>
    </source>
</evidence>
<dbReference type="InterPro" id="IPR017932">
    <property type="entry name" value="GATase_2_dom"/>
</dbReference>
<keyword evidence="1 3" id="KW-0315">Glutamine amidotransferase</keyword>
<dbReference type="InterPro" id="IPR026869">
    <property type="entry name" value="EgtC-like"/>
</dbReference>
<comment type="caution">
    <text evidence="3">The sequence shown here is derived from an EMBL/GenBank/DDBJ whole genome shotgun (WGS) entry which is preliminary data.</text>
</comment>
<proteinExistence type="predicted"/>
<evidence type="ECO:0000256" key="1">
    <source>
        <dbReference type="ARBA" id="ARBA00022962"/>
    </source>
</evidence>
<dbReference type="RefSeq" id="WP_386731909.1">
    <property type="nucleotide sequence ID" value="NZ_JBHSTP010000003.1"/>
</dbReference>
<evidence type="ECO:0000313" key="3">
    <source>
        <dbReference type="EMBL" id="MFC6356843.1"/>
    </source>
</evidence>
<protein>
    <submittedName>
        <fullName evidence="3">Class II glutamine amidotransferase</fullName>
    </submittedName>
</protein>
<gene>
    <name evidence="3" type="ORF">ACFQB0_12075</name>
</gene>
<dbReference type="PROSITE" id="PS51278">
    <property type="entry name" value="GATASE_TYPE_2"/>
    <property type="match status" value="1"/>
</dbReference>
<dbReference type="SUPFAM" id="SSF56235">
    <property type="entry name" value="N-terminal nucleophile aminohydrolases (Ntn hydrolases)"/>
    <property type="match status" value="1"/>
</dbReference>
<keyword evidence="4" id="KW-1185">Reference proteome</keyword>